<dbReference type="RefSeq" id="WP_379872922.1">
    <property type="nucleotide sequence ID" value="NZ_JBHTBH010000011.1"/>
</dbReference>
<comment type="caution">
    <text evidence="1">The sequence shown here is derived from an EMBL/GenBank/DDBJ whole genome shotgun (WGS) entry which is preliminary data.</text>
</comment>
<proteinExistence type="predicted"/>
<evidence type="ECO:0000313" key="1">
    <source>
        <dbReference type="EMBL" id="MFC7330278.1"/>
    </source>
</evidence>
<name>A0ABW2KLK5_9ACTN</name>
<gene>
    <name evidence="1" type="ORF">ACFQRF_21360</name>
</gene>
<organism evidence="1 2">
    <name type="scientific">Marinactinospora rubrisoli</name>
    <dbReference type="NCBI Taxonomy" id="2715399"/>
    <lineage>
        <taxon>Bacteria</taxon>
        <taxon>Bacillati</taxon>
        <taxon>Actinomycetota</taxon>
        <taxon>Actinomycetes</taxon>
        <taxon>Streptosporangiales</taxon>
        <taxon>Nocardiopsidaceae</taxon>
        <taxon>Marinactinospora</taxon>
    </lineage>
</organism>
<dbReference type="Pfam" id="PF01263">
    <property type="entry name" value="Aldose_epim"/>
    <property type="match status" value="1"/>
</dbReference>
<reference evidence="2" key="1">
    <citation type="journal article" date="2019" name="Int. J. Syst. Evol. Microbiol.">
        <title>The Global Catalogue of Microorganisms (GCM) 10K type strain sequencing project: providing services to taxonomists for standard genome sequencing and annotation.</title>
        <authorList>
            <consortium name="The Broad Institute Genomics Platform"/>
            <consortium name="The Broad Institute Genome Sequencing Center for Infectious Disease"/>
            <person name="Wu L."/>
            <person name="Ma J."/>
        </authorList>
    </citation>
    <scope>NUCLEOTIDE SEQUENCE [LARGE SCALE GENOMIC DNA]</scope>
    <source>
        <strain evidence="2">CGMCC 4.7382</strain>
    </source>
</reference>
<keyword evidence="2" id="KW-1185">Reference proteome</keyword>
<dbReference type="PANTHER" id="PTHR10091">
    <property type="entry name" value="ALDOSE-1-EPIMERASE"/>
    <property type="match status" value="1"/>
</dbReference>
<sequence>MTGRDTVVAADEIELTAGDYRAVVDRHGAALQRLVWRDHDLVWGYTRPPGPAAFQGQVLAPWPNRVDHGRYTFEGVTHRLDITEPQRDNAIHGLAHAQAWLPAEIAPAFTRLTHRTAGAPGYPFAVELSVEYELTATSGLTVHMTARNIGDRPAPYGVGSHNYLTVGTPVDAAVLLLPAGERLPVDDRLLPSGPPVPVAGGEFDFGTPRRIGGTVLDTAFTGLRRGYDGRAWTVLSGADSAVALWADAAFGWLQVFSSDGLPDGAHRGQVAVEPMTCPPNAFASGVDLTVLPPGGGSRASYGICHVGPLAVG</sequence>
<dbReference type="EMBL" id="JBHTBH010000011">
    <property type="protein sequence ID" value="MFC7330278.1"/>
    <property type="molecule type" value="Genomic_DNA"/>
</dbReference>
<accession>A0ABW2KLK5</accession>
<dbReference type="Proteomes" id="UP001596540">
    <property type="component" value="Unassembled WGS sequence"/>
</dbReference>
<dbReference type="InterPro" id="IPR011013">
    <property type="entry name" value="Gal_mutarotase_sf_dom"/>
</dbReference>
<dbReference type="InterPro" id="IPR014718">
    <property type="entry name" value="GH-type_carb-bd"/>
</dbReference>
<dbReference type="CDD" id="cd09022">
    <property type="entry name" value="Aldose_epim_Ec_YihR"/>
    <property type="match status" value="1"/>
</dbReference>
<dbReference type="PANTHER" id="PTHR10091:SF0">
    <property type="entry name" value="GALACTOSE MUTAROTASE"/>
    <property type="match status" value="1"/>
</dbReference>
<dbReference type="InterPro" id="IPR008183">
    <property type="entry name" value="Aldose_1/G6P_1-epimerase"/>
</dbReference>
<dbReference type="SUPFAM" id="SSF74650">
    <property type="entry name" value="Galactose mutarotase-like"/>
    <property type="match status" value="1"/>
</dbReference>
<evidence type="ECO:0000313" key="2">
    <source>
        <dbReference type="Proteomes" id="UP001596540"/>
    </source>
</evidence>
<dbReference type="Gene3D" id="2.70.98.10">
    <property type="match status" value="1"/>
</dbReference>
<dbReference type="InterPro" id="IPR037480">
    <property type="entry name" value="YihR-like"/>
</dbReference>
<protein>
    <submittedName>
        <fullName evidence="1">Aldose 1-epimerase family protein</fullName>
    </submittedName>
</protein>